<protein>
    <recommendedName>
        <fullName evidence="3">DUF4177 domain-containing protein</fullName>
    </recommendedName>
</protein>
<name>A0ABW7MS96_9FLAO</name>
<evidence type="ECO:0000313" key="2">
    <source>
        <dbReference type="Proteomes" id="UP001610104"/>
    </source>
</evidence>
<evidence type="ECO:0000313" key="1">
    <source>
        <dbReference type="EMBL" id="MFH6769455.1"/>
    </source>
</evidence>
<reference evidence="1 2" key="1">
    <citation type="submission" date="2024-02" db="EMBL/GenBank/DDBJ databases">
        <title>A Gaetbulibacter species isolated from tidal flats and genomic insights of their niches.</title>
        <authorList>
            <person name="Ye Y."/>
        </authorList>
    </citation>
    <scope>NUCLEOTIDE SEQUENCE [LARGE SCALE GENOMIC DNA]</scope>
    <source>
        <strain evidence="1 2">KEM-8</strain>
    </source>
</reference>
<proteinExistence type="predicted"/>
<accession>A0ABW7MS96</accession>
<sequence>MKEYRVEKPQLGWKDRSKKLEEFLNLIAKEGWTLHTINTNQNGIMNVVFEREKYR</sequence>
<evidence type="ECO:0008006" key="3">
    <source>
        <dbReference type="Google" id="ProtNLM"/>
    </source>
</evidence>
<organism evidence="1 2">
    <name type="scientific">Gaetbulibacter aquiaggeris</name>
    <dbReference type="NCBI Taxonomy" id="1735373"/>
    <lineage>
        <taxon>Bacteria</taxon>
        <taxon>Pseudomonadati</taxon>
        <taxon>Bacteroidota</taxon>
        <taxon>Flavobacteriia</taxon>
        <taxon>Flavobacteriales</taxon>
        <taxon>Flavobacteriaceae</taxon>
        <taxon>Gaetbulibacter</taxon>
    </lineage>
</organism>
<dbReference type="RefSeq" id="WP_395438691.1">
    <property type="nucleotide sequence ID" value="NZ_JBAWKC010000004.1"/>
</dbReference>
<dbReference type="Proteomes" id="UP001610104">
    <property type="component" value="Unassembled WGS sequence"/>
</dbReference>
<dbReference type="EMBL" id="JBAWKC010000004">
    <property type="protein sequence ID" value="MFH6769455.1"/>
    <property type="molecule type" value="Genomic_DNA"/>
</dbReference>
<comment type="caution">
    <text evidence="1">The sequence shown here is derived from an EMBL/GenBank/DDBJ whole genome shotgun (WGS) entry which is preliminary data.</text>
</comment>
<gene>
    <name evidence="1" type="ORF">V8G56_11950</name>
</gene>
<keyword evidence="2" id="KW-1185">Reference proteome</keyword>